<dbReference type="InterPro" id="IPR001789">
    <property type="entry name" value="Sig_transdc_resp-reg_receiver"/>
</dbReference>
<keyword evidence="3" id="KW-0804">Transcription</keyword>
<feature type="non-terminal residue" evidence="6">
    <location>
        <position position="1"/>
    </location>
</feature>
<dbReference type="InterPro" id="IPR045279">
    <property type="entry name" value="ARR-like"/>
</dbReference>
<gene>
    <name evidence="8" type="ORF">L195_g023598</name>
    <name evidence="6" type="ORF">L195_g044070</name>
    <name evidence="7" type="ORF">L195_g045506</name>
</gene>
<proteinExistence type="predicted"/>
<evidence type="ECO:0000313" key="6">
    <source>
        <dbReference type="EMBL" id="PNX87970.1"/>
    </source>
</evidence>
<sequence>VATATLASEALSIIGEKKNEINLVLVEAQLTDMEIYELLEKMKSSNIPSFIMTAYDDEISSISQALHTGAKWCFRKPVQISDLQQLWRFTVWNRFEPSISEEVFDCWYSLRQR</sequence>
<dbReference type="Gene3D" id="3.40.50.2300">
    <property type="match status" value="1"/>
</dbReference>
<dbReference type="Proteomes" id="UP000236291">
    <property type="component" value="Unassembled WGS sequence"/>
</dbReference>
<dbReference type="Pfam" id="PF00072">
    <property type="entry name" value="Response_reg"/>
    <property type="match status" value="1"/>
</dbReference>
<name>A0A2K3MB14_TRIPR</name>
<keyword evidence="1" id="KW-0902">Two-component regulatory system</keyword>
<reference evidence="6 9" key="2">
    <citation type="journal article" date="2017" name="Front. Plant Sci.">
        <title>Gene Classification and Mining of Molecular Markers Useful in Red Clover (Trifolium pratense) Breeding.</title>
        <authorList>
            <person name="Istvanek J."/>
            <person name="Dluhosova J."/>
            <person name="Dluhos P."/>
            <person name="Patkova L."/>
            <person name="Nedelnik J."/>
            <person name="Repkova J."/>
        </authorList>
    </citation>
    <scope>NUCLEOTIDE SEQUENCE [LARGE SCALE GENOMIC DNA]</scope>
    <source>
        <strain evidence="9">cv. Tatra</strain>
        <tissue evidence="6">Young leaves</tissue>
    </source>
</reference>
<dbReference type="EMBL" id="ASHM01055255">
    <property type="protein sequence ID" value="PNX87970.1"/>
    <property type="molecule type" value="Genomic_DNA"/>
</dbReference>
<evidence type="ECO:0000313" key="7">
    <source>
        <dbReference type="EMBL" id="PNX89387.1"/>
    </source>
</evidence>
<feature type="domain" description="Response regulatory" evidence="5">
    <location>
        <begin position="1"/>
        <end position="91"/>
    </location>
</feature>
<dbReference type="EMBL" id="ASHM01059633">
    <property type="protein sequence ID" value="PNX89387.1"/>
    <property type="molecule type" value="Genomic_DNA"/>
</dbReference>
<evidence type="ECO:0000256" key="2">
    <source>
        <dbReference type="ARBA" id="ARBA00023015"/>
    </source>
</evidence>
<evidence type="ECO:0000256" key="1">
    <source>
        <dbReference type="ARBA" id="ARBA00023012"/>
    </source>
</evidence>
<dbReference type="PANTHER" id="PTHR43874">
    <property type="entry name" value="TWO-COMPONENT RESPONSE REGULATOR"/>
    <property type="match status" value="1"/>
</dbReference>
<reference evidence="6 9" key="1">
    <citation type="journal article" date="2014" name="Am. J. Bot.">
        <title>Genome assembly and annotation for red clover (Trifolium pratense; Fabaceae).</title>
        <authorList>
            <person name="Istvanek J."/>
            <person name="Jaros M."/>
            <person name="Krenek A."/>
            <person name="Repkova J."/>
        </authorList>
    </citation>
    <scope>NUCLEOTIDE SEQUENCE [LARGE SCALE GENOMIC DNA]</scope>
    <source>
        <strain evidence="9">cv. Tatra</strain>
        <tissue evidence="6">Young leaves</tissue>
    </source>
</reference>
<evidence type="ECO:0000259" key="5">
    <source>
        <dbReference type="PROSITE" id="PS50110"/>
    </source>
</evidence>
<organism evidence="6 9">
    <name type="scientific">Trifolium pratense</name>
    <name type="common">Red clover</name>
    <dbReference type="NCBI Taxonomy" id="57577"/>
    <lineage>
        <taxon>Eukaryota</taxon>
        <taxon>Viridiplantae</taxon>
        <taxon>Streptophyta</taxon>
        <taxon>Embryophyta</taxon>
        <taxon>Tracheophyta</taxon>
        <taxon>Spermatophyta</taxon>
        <taxon>Magnoliopsida</taxon>
        <taxon>eudicotyledons</taxon>
        <taxon>Gunneridae</taxon>
        <taxon>Pentapetalae</taxon>
        <taxon>rosids</taxon>
        <taxon>fabids</taxon>
        <taxon>Fabales</taxon>
        <taxon>Fabaceae</taxon>
        <taxon>Papilionoideae</taxon>
        <taxon>50 kb inversion clade</taxon>
        <taxon>NPAAA clade</taxon>
        <taxon>Hologalegina</taxon>
        <taxon>IRL clade</taxon>
        <taxon>Trifolieae</taxon>
        <taxon>Trifolium</taxon>
    </lineage>
</organism>
<dbReference type="SUPFAM" id="SSF52172">
    <property type="entry name" value="CheY-like"/>
    <property type="match status" value="1"/>
</dbReference>
<dbReference type="PROSITE" id="PS50110">
    <property type="entry name" value="RESPONSE_REGULATORY"/>
    <property type="match status" value="1"/>
</dbReference>
<dbReference type="STRING" id="57577.A0A2K3MB14"/>
<evidence type="ECO:0000313" key="9">
    <source>
        <dbReference type="Proteomes" id="UP000236291"/>
    </source>
</evidence>
<evidence type="ECO:0000256" key="4">
    <source>
        <dbReference type="PROSITE-ProRule" id="PRU00169"/>
    </source>
</evidence>
<evidence type="ECO:0000256" key="3">
    <source>
        <dbReference type="ARBA" id="ARBA00023163"/>
    </source>
</evidence>
<protein>
    <submittedName>
        <fullName evidence="6">Two-component response regulator ARR11-like protein</fullName>
    </submittedName>
</protein>
<dbReference type="EMBL" id="ASHM01018794">
    <property type="protein sequence ID" value="PNY00321.1"/>
    <property type="molecule type" value="Genomic_DNA"/>
</dbReference>
<dbReference type="GO" id="GO:0000160">
    <property type="term" value="P:phosphorelay signal transduction system"/>
    <property type="evidence" value="ECO:0007669"/>
    <property type="project" value="UniProtKB-KW"/>
</dbReference>
<dbReference type="AlphaFoldDB" id="A0A2K3MB14"/>
<dbReference type="PANTHER" id="PTHR43874:SF58">
    <property type="entry name" value="TWO-COMPONENT RESPONSE REGULATOR-LIKE APRR8-RELATED"/>
    <property type="match status" value="1"/>
</dbReference>
<dbReference type="GO" id="GO:0009736">
    <property type="term" value="P:cytokinin-activated signaling pathway"/>
    <property type="evidence" value="ECO:0007669"/>
    <property type="project" value="InterPro"/>
</dbReference>
<accession>A0A2K3MB14</accession>
<keyword evidence="2" id="KW-0805">Transcription regulation</keyword>
<evidence type="ECO:0000313" key="8">
    <source>
        <dbReference type="EMBL" id="PNY00321.1"/>
    </source>
</evidence>
<comment type="caution">
    <text evidence="6">The sequence shown here is derived from an EMBL/GenBank/DDBJ whole genome shotgun (WGS) entry which is preliminary data.</text>
</comment>
<comment type="caution">
    <text evidence="4">Lacks conserved residue(s) required for the propagation of feature annotation.</text>
</comment>
<dbReference type="InterPro" id="IPR011006">
    <property type="entry name" value="CheY-like_superfamily"/>
</dbReference>